<keyword evidence="3" id="KW-1185">Reference proteome</keyword>
<evidence type="ECO:0000313" key="3">
    <source>
        <dbReference type="Proteomes" id="UP000223913"/>
    </source>
</evidence>
<comment type="caution">
    <text evidence="2">The sequence shown here is derived from an EMBL/GenBank/DDBJ whole genome shotgun (WGS) entry which is preliminary data.</text>
</comment>
<gene>
    <name evidence="2" type="ORF">CRP01_01055</name>
</gene>
<accession>A0A2D0NJ60</accession>
<evidence type="ECO:0000313" key="2">
    <source>
        <dbReference type="EMBL" id="PHN08531.1"/>
    </source>
</evidence>
<sequence length="304" mass="35324">MRSFFVLWPYFWHFRVGNSKKFKASSLKSCPNCQTPLPDEARFCIQCGAPQHEQKAEDAIFTVNWDDEVATQISAHFFAALQQKVRTELGKSEHLPFSERVYESGFRDIVERRAKQVGEKLQAQLNTDAISVRTANKKVGKLLEELTDFFIIRYCQDLLDTPLPESILKYQHLDPQEIDLFQMVLDYLDFAHESEVVYTDFLTMPVNKLKNAGRSFLFPEKSEKILLICDQSLFGSCKEGFALTEKAIYWKAHLQKARQVAYDQLKGLEREKEWININGYFFNVNPSLNQKMLKLLKRLSAWSA</sequence>
<dbReference type="InterPro" id="IPR026870">
    <property type="entry name" value="Zinc_ribbon_dom"/>
</dbReference>
<reference evidence="2 3" key="1">
    <citation type="submission" date="2017-10" db="EMBL/GenBank/DDBJ databases">
        <title>The draft genome sequence of Lewinella nigricans NBRC 102662.</title>
        <authorList>
            <person name="Wang K."/>
        </authorList>
    </citation>
    <scope>NUCLEOTIDE SEQUENCE [LARGE SCALE GENOMIC DNA]</scope>
    <source>
        <strain evidence="2 3">NBRC 102662</strain>
    </source>
</reference>
<dbReference type="AlphaFoldDB" id="A0A2D0NJ60"/>
<protein>
    <recommendedName>
        <fullName evidence="1">Zinc-ribbon domain-containing protein</fullName>
    </recommendedName>
</protein>
<organism evidence="2 3">
    <name type="scientific">Flavilitoribacter nigricans (strain ATCC 23147 / DSM 23189 / NBRC 102662 / NCIMB 1420 / SS-2)</name>
    <name type="common">Lewinella nigricans</name>
    <dbReference type="NCBI Taxonomy" id="1122177"/>
    <lineage>
        <taxon>Bacteria</taxon>
        <taxon>Pseudomonadati</taxon>
        <taxon>Bacteroidota</taxon>
        <taxon>Saprospiria</taxon>
        <taxon>Saprospirales</taxon>
        <taxon>Lewinellaceae</taxon>
        <taxon>Flavilitoribacter</taxon>
    </lineage>
</organism>
<dbReference type="EMBL" id="PDUD01000001">
    <property type="protein sequence ID" value="PHN08531.1"/>
    <property type="molecule type" value="Genomic_DNA"/>
</dbReference>
<name>A0A2D0NJ60_FLAN2</name>
<evidence type="ECO:0000259" key="1">
    <source>
        <dbReference type="Pfam" id="PF13240"/>
    </source>
</evidence>
<dbReference type="Proteomes" id="UP000223913">
    <property type="component" value="Unassembled WGS sequence"/>
</dbReference>
<feature type="domain" description="Zinc-ribbon" evidence="1">
    <location>
        <begin position="30"/>
        <end position="50"/>
    </location>
</feature>
<proteinExistence type="predicted"/>
<dbReference type="Pfam" id="PF13240">
    <property type="entry name" value="Zn_Ribbon_1"/>
    <property type="match status" value="1"/>
</dbReference>